<dbReference type="InterPro" id="IPR037126">
    <property type="entry name" value="PdaC/RsiV-like_sf"/>
</dbReference>
<reference evidence="3 4" key="1">
    <citation type="submission" date="2020-08" db="EMBL/GenBank/DDBJ databases">
        <title>A Genomic Blueprint of the Chicken Gut Microbiome.</title>
        <authorList>
            <person name="Gilroy R."/>
            <person name="Ravi A."/>
            <person name="Getino M."/>
            <person name="Pursley I."/>
            <person name="Horton D.L."/>
            <person name="Alikhan N.-F."/>
            <person name="Baker D."/>
            <person name="Gharbi K."/>
            <person name="Hall N."/>
            <person name="Watson M."/>
            <person name="Adriaenssens E.M."/>
            <person name="Foster-Nyarko E."/>
            <person name="Jarju S."/>
            <person name="Secka A."/>
            <person name="Antonio M."/>
            <person name="Oren A."/>
            <person name="Chaudhuri R."/>
            <person name="La Ragione R.M."/>
            <person name="Hildebrand F."/>
            <person name="Pallen M.J."/>
        </authorList>
    </citation>
    <scope>NUCLEOTIDE SEQUENCE [LARGE SCALE GENOMIC DNA]</scope>
    <source>
        <strain evidence="3 4">Sa2YVA2</strain>
    </source>
</reference>
<dbReference type="RefSeq" id="WP_191693543.1">
    <property type="nucleotide sequence ID" value="NZ_JACSQN010000003.1"/>
</dbReference>
<keyword evidence="1" id="KW-0472">Membrane</keyword>
<dbReference type="Proteomes" id="UP000626786">
    <property type="component" value="Unassembled WGS sequence"/>
</dbReference>
<evidence type="ECO:0000256" key="1">
    <source>
        <dbReference type="SAM" id="Phobius"/>
    </source>
</evidence>
<protein>
    <submittedName>
        <fullName evidence="3">DUF3298 domain-containing protein</fullName>
    </submittedName>
</protein>
<organism evidence="3 4">
    <name type="scientific">Sporosarcina quadrami</name>
    <dbReference type="NCBI Taxonomy" id="2762234"/>
    <lineage>
        <taxon>Bacteria</taxon>
        <taxon>Bacillati</taxon>
        <taxon>Bacillota</taxon>
        <taxon>Bacilli</taxon>
        <taxon>Bacillales</taxon>
        <taxon>Caryophanaceae</taxon>
        <taxon>Sporosarcina</taxon>
    </lineage>
</organism>
<keyword evidence="4" id="KW-1185">Reference proteome</keyword>
<feature type="transmembrane region" description="Helical" evidence="1">
    <location>
        <begin position="40"/>
        <end position="59"/>
    </location>
</feature>
<dbReference type="Gene3D" id="3.30.565.40">
    <property type="entry name" value="Fervidobacterium nodosum Rt17-B1 like"/>
    <property type="match status" value="1"/>
</dbReference>
<accession>A0ABR8U7Z7</accession>
<proteinExistence type="predicted"/>
<comment type="caution">
    <text evidence="3">The sequence shown here is derived from an EMBL/GenBank/DDBJ whole genome shotgun (WGS) entry which is preliminary data.</text>
</comment>
<evidence type="ECO:0000313" key="3">
    <source>
        <dbReference type="EMBL" id="MBD7983854.1"/>
    </source>
</evidence>
<evidence type="ECO:0000313" key="4">
    <source>
        <dbReference type="Proteomes" id="UP000626786"/>
    </source>
</evidence>
<dbReference type="EMBL" id="JACSQN010000003">
    <property type="protein sequence ID" value="MBD7983854.1"/>
    <property type="molecule type" value="Genomic_DNA"/>
</dbReference>
<sequence length="290" mass="32575">MSKLDKLKKEYDSIEIPPELESVVNDAVRRSKEKSPKRPVFRNWMIGTAAAAAIFVGSINVSPSFAQAMGNVPFLGSIVQVLTVHEIVFKEERFSANLATPTITGLADEELQASLNEKYLAENKALFDEFQEEMKDMEEFGGGHLGVDTGYEVKTDTERILSIGRYYVNTVGSSSTTFTYDTIDKIDNVLITLPSLFKDELYIPVISAYIETEIERQMKADENIVYFTEEDFGEGFTTIEADQQFYITDAGKLVISFDKYEIAPGYMGMITFEIPTEVVTDLLVSDVYIK</sequence>
<evidence type="ECO:0000259" key="2">
    <source>
        <dbReference type="Pfam" id="PF11738"/>
    </source>
</evidence>
<name>A0ABR8U7Z7_9BACL</name>
<keyword evidence="1" id="KW-1133">Transmembrane helix</keyword>
<dbReference type="InterPro" id="IPR021729">
    <property type="entry name" value="DUF3298"/>
</dbReference>
<dbReference type="Gene3D" id="3.90.640.20">
    <property type="entry name" value="Heat-shock cognate protein, ATPase"/>
    <property type="match status" value="1"/>
</dbReference>
<dbReference type="Pfam" id="PF11738">
    <property type="entry name" value="DUF3298"/>
    <property type="match status" value="1"/>
</dbReference>
<feature type="domain" description="DUF3298" evidence="2">
    <location>
        <begin position="196"/>
        <end position="276"/>
    </location>
</feature>
<keyword evidence="1" id="KW-0812">Transmembrane</keyword>
<gene>
    <name evidence="3" type="ORF">H9649_04610</name>
</gene>